<dbReference type="Gene3D" id="1.10.1060.10">
    <property type="entry name" value="Alpha-helical ferredoxin"/>
    <property type="match status" value="1"/>
</dbReference>
<dbReference type="OrthoDB" id="9804391at2"/>
<dbReference type="eggNOG" id="COG0479">
    <property type="taxonomic scope" value="Bacteria"/>
</dbReference>
<keyword evidence="16" id="KW-1185">Reference proteome</keyword>
<dbReference type="GO" id="GO:0009055">
    <property type="term" value="F:electron transfer activity"/>
    <property type="evidence" value="ECO:0007669"/>
    <property type="project" value="InterPro"/>
</dbReference>
<dbReference type="InterPro" id="IPR017896">
    <property type="entry name" value="4Fe4S_Fe-S-bd"/>
</dbReference>
<keyword evidence="7" id="KW-0001">2Fe-2S</keyword>
<gene>
    <name evidence="15" type="ORF">HMPREF0080_00105</name>
</gene>
<dbReference type="GO" id="GO:0008177">
    <property type="term" value="F:succinate dehydrogenase (quinone) activity"/>
    <property type="evidence" value="ECO:0007669"/>
    <property type="project" value="UniProtKB-EC"/>
</dbReference>
<reference evidence="15 16" key="1">
    <citation type="submission" date="2011-08" db="EMBL/GenBank/DDBJ databases">
        <authorList>
            <person name="Weinstock G."/>
            <person name="Sodergren E."/>
            <person name="Clifton S."/>
            <person name="Fulton L."/>
            <person name="Fulton B."/>
            <person name="Courtney L."/>
            <person name="Fronick C."/>
            <person name="Harrison M."/>
            <person name="Strong C."/>
            <person name="Farmer C."/>
            <person name="Delahaunty K."/>
            <person name="Markovic C."/>
            <person name="Hall O."/>
            <person name="Minx P."/>
            <person name="Tomlinson C."/>
            <person name="Mitreva M."/>
            <person name="Hou S."/>
            <person name="Chen J."/>
            <person name="Wollam A."/>
            <person name="Pepin K.H."/>
            <person name="Johnson M."/>
            <person name="Bhonagiri V."/>
            <person name="Zhang X."/>
            <person name="Suruliraj S."/>
            <person name="Warren W."/>
            <person name="Chinwalla A."/>
            <person name="Mardis E.R."/>
            <person name="Wilson R.K."/>
        </authorList>
    </citation>
    <scope>NUCLEOTIDE SEQUENCE [LARGE SCALE GENOMIC DNA]</scope>
    <source>
        <strain evidence="15 16">F0357</strain>
    </source>
</reference>
<evidence type="ECO:0000256" key="8">
    <source>
        <dbReference type="ARBA" id="ARBA00022723"/>
    </source>
</evidence>
<evidence type="ECO:0000256" key="9">
    <source>
        <dbReference type="ARBA" id="ARBA00023002"/>
    </source>
</evidence>
<dbReference type="InterPro" id="IPR009051">
    <property type="entry name" value="Helical_ferredxn"/>
</dbReference>
<evidence type="ECO:0000256" key="6">
    <source>
        <dbReference type="ARBA" id="ARBA00022532"/>
    </source>
</evidence>
<evidence type="ECO:0000256" key="1">
    <source>
        <dbReference type="ARBA" id="ARBA00001927"/>
    </source>
</evidence>
<dbReference type="InterPro" id="IPR025192">
    <property type="entry name" value="Succ_DH/fum_Rdtase_N"/>
</dbReference>
<dbReference type="GO" id="GO:0051539">
    <property type="term" value="F:4 iron, 4 sulfur cluster binding"/>
    <property type="evidence" value="ECO:0007669"/>
    <property type="project" value="UniProtKB-KW"/>
</dbReference>
<dbReference type="InterPro" id="IPR012675">
    <property type="entry name" value="Beta-grasp_dom_sf"/>
</dbReference>
<evidence type="ECO:0000313" key="15">
    <source>
        <dbReference type="EMBL" id="EHM43849.1"/>
    </source>
</evidence>
<comment type="caution">
    <text evidence="15">The sequence shown here is derived from an EMBL/GenBank/DDBJ whole genome shotgun (WGS) entry which is preliminary data.</text>
</comment>
<dbReference type="InterPro" id="IPR006058">
    <property type="entry name" value="2Fe2S_fd_BS"/>
</dbReference>
<dbReference type="PANTHER" id="PTHR11921:SF29">
    <property type="entry name" value="SUCCINATE DEHYDROGENASE [UBIQUINONE] IRON-SULFUR SUBUNIT, MITOCHONDRIAL"/>
    <property type="match status" value="1"/>
</dbReference>
<dbReference type="PANTHER" id="PTHR11921">
    <property type="entry name" value="SUCCINATE DEHYDROGENASE IRON-SULFUR PROTEIN"/>
    <property type="match status" value="1"/>
</dbReference>
<keyword evidence="12" id="KW-0003">3Fe-4S</keyword>
<dbReference type="EMBL" id="AGCJ01000003">
    <property type="protein sequence ID" value="EHM43849.1"/>
    <property type="molecule type" value="Genomic_DNA"/>
</dbReference>
<comment type="similarity">
    <text evidence="3">Belongs to the succinate dehydrogenase/fumarate reductase iron-sulfur protein family.</text>
</comment>
<dbReference type="HOGENOM" id="CLU_044838_3_3_9"/>
<evidence type="ECO:0000256" key="7">
    <source>
        <dbReference type="ARBA" id="ARBA00022714"/>
    </source>
</evidence>
<dbReference type="SUPFAM" id="SSF54292">
    <property type="entry name" value="2Fe-2S ferredoxin-like"/>
    <property type="match status" value="1"/>
</dbReference>
<sequence length="240" mass="27071">MITIRIKRRKSAAAPIYEEVFYYNGDETVTVADFLTNINKEISLRECETGRTTTPIDWECGCLEGKCGACAMVINGVPRLACRAFLKDTAKKGHICLEPLSKFPLIRDLKVDRQIIFETLRKHKLWTENAVVNDDTETRHLIYQAGQCLECGCCLEVCPNYKGPSLQAGRENAFPGPLFAAETYRADRTGGDTFHRSELKVLYKDLFYNTCDNSLACRDVCPAGLPLDEMQARLNSKKRT</sequence>
<dbReference type="AlphaFoldDB" id="G9YEP6"/>
<evidence type="ECO:0000256" key="11">
    <source>
        <dbReference type="ARBA" id="ARBA00023014"/>
    </source>
</evidence>
<dbReference type="GO" id="GO:0051537">
    <property type="term" value="F:2 iron, 2 sulfur cluster binding"/>
    <property type="evidence" value="ECO:0007669"/>
    <property type="project" value="UniProtKB-KW"/>
</dbReference>
<feature type="domain" description="4Fe-4S ferredoxin-type" evidence="14">
    <location>
        <begin position="139"/>
        <end position="169"/>
    </location>
</feature>
<evidence type="ECO:0000256" key="5">
    <source>
        <dbReference type="ARBA" id="ARBA00022485"/>
    </source>
</evidence>
<evidence type="ECO:0000256" key="13">
    <source>
        <dbReference type="ARBA" id="ARBA00034078"/>
    </source>
</evidence>
<dbReference type="GO" id="GO:0051538">
    <property type="term" value="F:3 iron, 4 sulfur cluster binding"/>
    <property type="evidence" value="ECO:0007669"/>
    <property type="project" value="UniProtKB-KW"/>
</dbReference>
<keyword evidence="8" id="KW-0479">Metal-binding</keyword>
<dbReference type="InterPro" id="IPR004489">
    <property type="entry name" value="Succ_DH/fum_Rdtase_Fe-S"/>
</dbReference>
<protein>
    <recommendedName>
        <fullName evidence="4">succinate dehydrogenase</fullName>
        <ecNumber evidence="4">1.3.5.1</ecNumber>
    </recommendedName>
</protein>
<dbReference type="PROSITE" id="PS00197">
    <property type="entry name" value="2FE2S_FER_1"/>
    <property type="match status" value="1"/>
</dbReference>
<comment type="cofactor">
    <cofactor evidence="13">
        <name>[2Fe-2S] cluster</name>
        <dbReference type="ChEBI" id="CHEBI:190135"/>
    </cofactor>
</comment>
<evidence type="ECO:0000256" key="12">
    <source>
        <dbReference type="ARBA" id="ARBA00023291"/>
    </source>
</evidence>
<comment type="cofactor">
    <cofactor evidence="2">
        <name>[4Fe-4S] cluster</name>
        <dbReference type="ChEBI" id="CHEBI:49883"/>
    </cofactor>
</comment>
<dbReference type="PATRIC" id="fig|861450.3.peg.102"/>
<comment type="cofactor">
    <cofactor evidence="1">
        <name>[3Fe-4S] cluster</name>
        <dbReference type="ChEBI" id="CHEBI:21137"/>
    </cofactor>
</comment>
<evidence type="ECO:0000256" key="10">
    <source>
        <dbReference type="ARBA" id="ARBA00023004"/>
    </source>
</evidence>
<dbReference type="Pfam" id="PF13085">
    <property type="entry name" value="Fer2_3"/>
    <property type="match status" value="1"/>
</dbReference>
<evidence type="ECO:0000313" key="16">
    <source>
        <dbReference type="Proteomes" id="UP000005481"/>
    </source>
</evidence>
<dbReference type="PROSITE" id="PS51379">
    <property type="entry name" value="4FE4S_FER_2"/>
    <property type="match status" value="1"/>
</dbReference>
<dbReference type="GO" id="GO:0046872">
    <property type="term" value="F:metal ion binding"/>
    <property type="evidence" value="ECO:0007669"/>
    <property type="project" value="UniProtKB-KW"/>
</dbReference>
<dbReference type="EC" id="1.3.5.1" evidence="4"/>
<evidence type="ECO:0000256" key="3">
    <source>
        <dbReference type="ARBA" id="ARBA00009433"/>
    </source>
</evidence>
<keyword evidence="10" id="KW-0408">Iron</keyword>
<organism evidence="15 16">
    <name type="scientific">Anaeroglobus geminatus F0357</name>
    <dbReference type="NCBI Taxonomy" id="861450"/>
    <lineage>
        <taxon>Bacteria</taxon>
        <taxon>Bacillati</taxon>
        <taxon>Bacillota</taxon>
        <taxon>Negativicutes</taxon>
        <taxon>Veillonellales</taxon>
        <taxon>Veillonellaceae</taxon>
        <taxon>Anaeroglobus</taxon>
    </lineage>
</organism>
<dbReference type="RefSeq" id="WP_006789088.1">
    <property type="nucleotide sequence ID" value="NZ_JH417562.1"/>
</dbReference>
<dbReference type="STRING" id="861450.HMPREF0080_00105"/>
<dbReference type="GO" id="GO:0022904">
    <property type="term" value="P:respiratory electron transport chain"/>
    <property type="evidence" value="ECO:0007669"/>
    <property type="project" value="TreeGrafter"/>
</dbReference>
<dbReference type="PROSITE" id="PS00198">
    <property type="entry name" value="4FE4S_FER_1"/>
    <property type="match status" value="1"/>
</dbReference>
<dbReference type="GO" id="GO:0006099">
    <property type="term" value="P:tricarboxylic acid cycle"/>
    <property type="evidence" value="ECO:0007669"/>
    <property type="project" value="UniProtKB-KW"/>
</dbReference>
<evidence type="ECO:0000256" key="4">
    <source>
        <dbReference type="ARBA" id="ARBA00012792"/>
    </source>
</evidence>
<dbReference type="Proteomes" id="UP000005481">
    <property type="component" value="Unassembled WGS sequence"/>
</dbReference>
<dbReference type="InterPro" id="IPR050573">
    <property type="entry name" value="SDH/FRD_Iron-Sulfur"/>
</dbReference>
<accession>G9YEP6</accession>
<evidence type="ECO:0000259" key="14">
    <source>
        <dbReference type="PROSITE" id="PS51379"/>
    </source>
</evidence>
<dbReference type="NCBIfam" id="TIGR00384">
    <property type="entry name" value="dhsB"/>
    <property type="match status" value="1"/>
</dbReference>
<dbReference type="InterPro" id="IPR017900">
    <property type="entry name" value="4Fe4S_Fe_S_CS"/>
</dbReference>
<dbReference type="SUPFAM" id="SSF46548">
    <property type="entry name" value="alpha-helical ferredoxin"/>
    <property type="match status" value="1"/>
</dbReference>
<proteinExistence type="inferred from homology"/>
<dbReference type="Gene3D" id="3.10.20.30">
    <property type="match status" value="1"/>
</dbReference>
<keyword evidence="6" id="KW-0816">Tricarboxylic acid cycle</keyword>
<keyword evidence="11" id="KW-0411">Iron-sulfur</keyword>
<evidence type="ECO:0000256" key="2">
    <source>
        <dbReference type="ARBA" id="ARBA00001966"/>
    </source>
</evidence>
<keyword evidence="9" id="KW-0560">Oxidoreductase</keyword>
<keyword evidence="5" id="KW-0004">4Fe-4S</keyword>
<dbReference type="InterPro" id="IPR036010">
    <property type="entry name" value="2Fe-2S_ferredoxin-like_sf"/>
</dbReference>
<name>G9YEP6_9FIRM</name>